<organism evidence="1 2">
    <name type="scientific">Rufibacter roseus</name>
    <dbReference type="NCBI Taxonomy" id="1567108"/>
    <lineage>
        <taxon>Bacteria</taxon>
        <taxon>Pseudomonadati</taxon>
        <taxon>Bacteroidota</taxon>
        <taxon>Cytophagia</taxon>
        <taxon>Cytophagales</taxon>
        <taxon>Hymenobacteraceae</taxon>
        <taxon>Rufibacter</taxon>
    </lineage>
</organism>
<name>A0ABW2DK20_9BACT</name>
<evidence type="ECO:0000313" key="2">
    <source>
        <dbReference type="Proteomes" id="UP001596405"/>
    </source>
</evidence>
<dbReference type="InterPro" id="IPR029044">
    <property type="entry name" value="Nucleotide-diphossugar_trans"/>
</dbReference>
<dbReference type="EMBL" id="JBHSYQ010000005">
    <property type="protein sequence ID" value="MFC6998237.1"/>
    <property type="molecule type" value="Genomic_DNA"/>
</dbReference>
<proteinExistence type="predicted"/>
<dbReference type="SUPFAM" id="SSF53448">
    <property type="entry name" value="Nucleotide-diphospho-sugar transferases"/>
    <property type="match status" value="1"/>
</dbReference>
<gene>
    <name evidence="1" type="ORF">ACFQHR_11410</name>
</gene>
<protein>
    <submittedName>
        <fullName evidence="1">Glycosyltransferase family 2 protein</fullName>
    </submittedName>
</protein>
<dbReference type="RefSeq" id="WP_066618078.1">
    <property type="nucleotide sequence ID" value="NZ_JBHSYQ010000005.1"/>
</dbReference>
<reference evidence="2" key="1">
    <citation type="journal article" date="2019" name="Int. J. Syst. Evol. Microbiol.">
        <title>The Global Catalogue of Microorganisms (GCM) 10K type strain sequencing project: providing services to taxonomists for standard genome sequencing and annotation.</title>
        <authorList>
            <consortium name="The Broad Institute Genomics Platform"/>
            <consortium name="The Broad Institute Genome Sequencing Center for Infectious Disease"/>
            <person name="Wu L."/>
            <person name="Ma J."/>
        </authorList>
    </citation>
    <scope>NUCLEOTIDE SEQUENCE [LARGE SCALE GENOMIC DNA]</scope>
    <source>
        <strain evidence="2">CGMCC 4.7393</strain>
    </source>
</reference>
<comment type="caution">
    <text evidence="1">The sequence shown here is derived from an EMBL/GenBank/DDBJ whole genome shotgun (WGS) entry which is preliminary data.</text>
</comment>
<keyword evidence="2" id="KW-1185">Reference proteome</keyword>
<evidence type="ECO:0000313" key="1">
    <source>
        <dbReference type="EMBL" id="MFC6998237.1"/>
    </source>
</evidence>
<dbReference type="Proteomes" id="UP001596405">
    <property type="component" value="Unassembled WGS sequence"/>
</dbReference>
<accession>A0ABW2DK20</accession>
<sequence>MKVAGFTFIRNAVKNDYPIVEAITSILPLCDEFIVAHGNSEDTTLELLQSIDSPKIKIIETVWDDSLREGGQVFALETDKAYAAISDDVDWAFYIQGDECVHEQYLDTIKKEMEECLKDPQIEGLLFKYRHFYGSYDYYAVSRRWYRREIRVLKHLPGVHSYKDAQGFRINDRKINAKLIDVYIHHYGWVKPPKGLNSKIRNFYKHYQSDEWIEKEMPESDEFDYGNADRLMHFTGSHPAVFQPRVARSNWKFSFDPVDLQKKTSFRRKVLQWVEDVIGYRPFEYKNYTRVK</sequence>